<evidence type="ECO:0000313" key="6">
    <source>
        <dbReference type="Proteomes" id="UP000789901"/>
    </source>
</evidence>
<proteinExistence type="predicted"/>
<evidence type="ECO:0000313" key="5">
    <source>
        <dbReference type="EMBL" id="CAG8739645.1"/>
    </source>
</evidence>
<dbReference type="InterPro" id="IPR045379">
    <property type="entry name" value="Crinkler_N"/>
</dbReference>
<evidence type="ECO:0000256" key="3">
    <source>
        <dbReference type="ARBA" id="ARBA00022525"/>
    </source>
</evidence>
<evidence type="ECO:0000256" key="2">
    <source>
        <dbReference type="ARBA" id="ARBA00004613"/>
    </source>
</evidence>
<sequence length="109" mass="12486">MEQPIIVSLNCIVTGSKHEYEVFTIEISNDKKYELLKHMVKKRLAPLFDSIPSTQIILRPSPNGNFFKPMIRISQDFTTTPDENGIHIYVDPQKINRTEIGDRSLDGPD</sequence>
<comment type="caution">
    <text evidence="5">The sequence shown here is derived from an EMBL/GenBank/DDBJ whole genome shotgun (WGS) entry which is preliminary data.</text>
</comment>
<dbReference type="Pfam" id="PF20147">
    <property type="entry name" value="Crinkler"/>
    <property type="match status" value="1"/>
</dbReference>
<organism evidence="5 6">
    <name type="scientific">Gigaspora margarita</name>
    <dbReference type="NCBI Taxonomy" id="4874"/>
    <lineage>
        <taxon>Eukaryota</taxon>
        <taxon>Fungi</taxon>
        <taxon>Fungi incertae sedis</taxon>
        <taxon>Mucoromycota</taxon>
        <taxon>Glomeromycotina</taxon>
        <taxon>Glomeromycetes</taxon>
        <taxon>Diversisporales</taxon>
        <taxon>Gigasporaceae</taxon>
        <taxon>Gigaspora</taxon>
    </lineage>
</organism>
<feature type="domain" description="Crinkler effector protein N-terminal" evidence="4">
    <location>
        <begin position="7"/>
        <end position="58"/>
    </location>
</feature>
<evidence type="ECO:0000259" key="4">
    <source>
        <dbReference type="Pfam" id="PF20147"/>
    </source>
</evidence>
<gene>
    <name evidence="5" type="ORF">GMARGA_LOCUS15243</name>
</gene>
<keyword evidence="3" id="KW-0964">Secreted</keyword>
<reference evidence="5 6" key="1">
    <citation type="submission" date="2021-06" db="EMBL/GenBank/DDBJ databases">
        <authorList>
            <person name="Kallberg Y."/>
            <person name="Tangrot J."/>
            <person name="Rosling A."/>
        </authorList>
    </citation>
    <scope>NUCLEOTIDE SEQUENCE [LARGE SCALE GENOMIC DNA]</scope>
    <source>
        <strain evidence="5 6">120-4 pot B 10/14</strain>
    </source>
</reference>
<evidence type="ECO:0000256" key="1">
    <source>
        <dbReference type="ARBA" id="ARBA00004340"/>
    </source>
</evidence>
<dbReference type="EMBL" id="CAJVQB010010416">
    <property type="protein sequence ID" value="CAG8739645.1"/>
    <property type="molecule type" value="Genomic_DNA"/>
</dbReference>
<comment type="subcellular location">
    <subcellularLocation>
        <location evidence="1">Host cell</location>
    </subcellularLocation>
    <subcellularLocation>
        <location evidence="2">Secreted</location>
    </subcellularLocation>
</comment>
<name>A0ABN7V7G5_GIGMA</name>
<protein>
    <submittedName>
        <fullName evidence="5">15299_t:CDS:1</fullName>
    </submittedName>
</protein>
<keyword evidence="6" id="KW-1185">Reference proteome</keyword>
<dbReference type="Proteomes" id="UP000789901">
    <property type="component" value="Unassembled WGS sequence"/>
</dbReference>
<accession>A0ABN7V7G5</accession>